<accession>A0A6J5VGY7</accession>
<dbReference type="Proteomes" id="UP000507222">
    <property type="component" value="Unassembled WGS sequence"/>
</dbReference>
<protein>
    <submittedName>
        <fullName evidence="1">Uncharacterized protein</fullName>
    </submittedName>
</protein>
<name>A0A6J5VGY7_PRUAR</name>
<organism evidence="1 2">
    <name type="scientific">Prunus armeniaca</name>
    <name type="common">Apricot</name>
    <name type="synonym">Armeniaca vulgaris</name>
    <dbReference type="NCBI Taxonomy" id="36596"/>
    <lineage>
        <taxon>Eukaryota</taxon>
        <taxon>Viridiplantae</taxon>
        <taxon>Streptophyta</taxon>
        <taxon>Embryophyta</taxon>
        <taxon>Tracheophyta</taxon>
        <taxon>Spermatophyta</taxon>
        <taxon>Magnoliopsida</taxon>
        <taxon>eudicotyledons</taxon>
        <taxon>Gunneridae</taxon>
        <taxon>Pentapetalae</taxon>
        <taxon>rosids</taxon>
        <taxon>fabids</taxon>
        <taxon>Rosales</taxon>
        <taxon>Rosaceae</taxon>
        <taxon>Amygdaloideae</taxon>
        <taxon>Amygdaleae</taxon>
        <taxon>Prunus</taxon>
    </lineage>
</organism>
<proteinExistence type="predicted"/>
<evidence type="ECO:0000313" key="1">
    <source>
        <dbReference type="EMBL" id="CAB4287521.1"/>
    </source>
</evidence>
<evidence type="ECO:0000313" key="2">
    <source>
        <dbReference type="Proteomes" id="UP000507222"/>
    </source>
</evidence>
<reference evidence="1 2" key="1">
    <citation type="submission" date="2020-05" db="EMBL/GenBank/DDBJ databases">
        <authorList>
            <person name="Campoy J."/>
            <person name="Schneeberger K."/>
            <person name="Spophaly S."/>
        </authorList>
    </citation>
    <scope>NUCLEOTIDE SEQUENCE [LARGE SCALE GENOMIC DNA]</scope>
    <source>
        <strain evidence="1">PruArmRojPasFocal</strain>
    </source>
</reference>
<sequence>MGQHWRTIRKLTRMTPYCYYIISSRGLHYGKRNEEKAVAGHVKLLALLKELIDLTTRGRRRWLLGIA</sequence>
<dbReference type="AlphaFoldDB" id="A0A6J5VGY7"/>
<dbReference type="EMBL" id="CAEKDK010000007">
    <property type="protein sequence ID" value="CAB4287521.1"/>
    <property type="molecule type" value="Genomic_DNA"/>
</dbReference>
<gene>
    <name evidence="1" type="ORF">CURHAP_LOCUS45505</name>
</gene>